<evidence type="ECO:0000256" key="1">
    <source>
        <dbReference type="SAM" id="Phobius"/>
    </source>
</evidence>
<accession>A0ABV0RSD3</accession>
<keyword evidence="3" id="KW-1185">Reference proteome</keyword>
<proteinExistence type="predicted"/>
<comment type="caution">
    <text evidence="2">The sequence shown here is derived from an EMBL/GenBank/DDBJ whole genome shotgun (WGS) entry which is preliminary data.</text>
</comment>
<dbReference type="EMBL" id="JAHRIN010057001">
    <property type="protein sequence ID" value="MEQ2211098.1"/>
    <property type="molecule type" value="Genomic_DNA"/>
</dbReference>
<dbReference type="Proteomes" id="UP001434883">
    <property type="component" value="Unassembled WGS sequence"/>
</dbReference>
<evidence type="ECO:0000313" key="2">
    <source>
        <dbReference type="EMBL" id="MEQ2211098.1"/>
    </source>
</evidence>
<keyword evidence="1" id="KW-0472">Membrane</keyword>
<keyword evidence="1" id="KW-1133">Transmembrane helix</keyword>
<reference evidence="2 3" key="1">
    <citation type="submission" date="2021-06" db="EMBL/GenBank/DDBJ databases">
        <authorList>
            <person name="Palmer J.M."/>
        </authorList>
    </citation>
    <scope>NUCLEOTIDE SEQUENCE [LARGE SCALE GENOMIC DNA]</scope>
    <source>
        <strain evidence="2 3">XC_2019</strain>
        <tissue evidence="2">Muscle</tissue>
    </source>
</reference>
<sequence length="124" mass="13122">MCRYRTGEKLQTTCRSSSAAEGTDRCLLCMCNLDTVVGESGPTERSMGFSDRWDGGNCQFMHSLLRDQMSFLVCLVGAVPLTLVACVSFFSVKPEPTAAVGQCCSSEGPCGGPEGAVGCYSSPK</sequence>
<gene>
    <name evidence="2" type="ORF">XENOCAPTIV_026458</name>
</gene>
<organism evidence="2 3">
    <name type="scientific">Xenoophorus captivus</name>
    <dbReference type="NCBI Taxonomy" id="1517983"/>
    <lineage>
        <taxon>Eukaryota</taxon>
        <taxon>Metazoa</taxon>
        <taxon>Chordata</taxon>
        <taxon>Craniata</taxon>
        <taxon>Vertebrata</taxon>
        <taxon>Euteleostomi</taxon>
        <taxon>Actinopterygii</taxon>
        <taxon>Neopterygii</taxon>
        <taxon>Teleostei</taxon>
        <taxon>Neoteleostei</taxon>
        <taxon>Acanthomorphata</taxon>
        <taxon>Ovalentaria</taxon>
        <taxon>Atherinomorphae</taxon>
        <taxon>Cyprinodontiformes</taxon>
        <taxon>Goodeidae</taxon>
        <taxon>Xenoophorus</taxon>
    </lineage>
</organism>
<name>A0ABV0RSD3_9TELE</name>
<feature type="transmembrane region" description="Helical" evidence="1">
    <location>
        <begin position="69"/>
        <end position="90"/>
    </location>
</feature>
<evidence type="ECO:0000313" key="3">
    <source>
        <dbReference type="Proteomes" id="UP001434883"/>
    </source>
</evidence>
<keyword evidence="1" id="KW-0812">Transmembrane</keyword>
<protein>
    <submittedName>
        <fullName evidence="2">Uncharacterized protein</fullName>
    </submittedName>
</protein>